<dbReference type="Pfam" id="PF01522">
    <property type="entry name" value="Polysacc_deac_1"/>
    <property type="match status" value="1"/>
</dbReference>
<dbReference type="PROSITE" id="PS51677">
    <property type="entry name" value="NODB"/>
    <property type="match status" value="1"/>
</dbReference>
<dbReference type="InterPro" id="IPR050248">
    <property type="entry name" value="Polysacc_deacetylase_ArnD"/>
</dbReference>
<keyword evidence="3" id="KW-1185">Reference proteome</keyword>
<dbReference type="InterPro" id="IPR011330">
    <property type="entry name" value="Glyco_hydro/deAcase_b/a-brl"/>
</dbReference>
<dbReference type="PANTHER" id="PTHR10587">
    <property type="entry name" value="GLYCOSYL TRANSFERASE-RELATED"/>
    <property type="match status" value="1"/>
</dbReference>
<gene>
    <name evidence="2" type="ORF">DL897_00840</name>
</gene>
<protein>
    <submittedName>
        <fullName evidence="2">Polysaccharide deacetylase family protein</fullName>
    </submittedName>
</protein>
<proteinExistence type="predicted"/>
<dbReference type="GO" id="GO:0016810">
    <property type="term" value="F:hydrolase activity, acting on carbon-nitrogen (but not peptide) bonds"/>
    <property type="evidence" value="ECO:0007669"/>
    <property type="project" value="InterPro"/>
</dbReference>
<dbReference type="Proteomes" id="UP000251213">
    <property type="component" value="Unassembled WGS sequence"/>
</dbReference>
<dbReference type="InterPro" id="IPR002509">
    <property type="entry name" value="NODB_dom"/>
</dbReference>
<comment type="caution">
    <text evidence="2">The sequence shown here is derived from an EMBL/GenBank/DDBJ whole genome shotgun (WGS) entry which is preliminary data.</text>
</comment>
<evidence type="ECO:0000259" key="1">
    <source>
        <dbReference type="PROSITE" id="PS51677"/>
    </source>
</evidence>
<dbReference type="Gene3D" id="3.20.20.370">
    <property type="entry name" value="Glycoside hydrolase/deacetylase"/>
    <property type="match status" value="1"/>
</dbReference>
<feature type="domain" description="NodB homology" evidence="1">
    <location>
        <begin position="94"/>
        <end position="276"/>
    </location>
</feature>
<dbReference type="CDD" id="cd10917">
    <property type="entry name" value="CE4_NodB_like_6s_7s"/>
    <property type="match status" value="1"/>
</dbReference>
<accession>A0A364K8M5</accession>
<name>A0A364K8M5_9BACL</name>
<evidence type="ECO:0000313" key="2">
    <source>
        <dbReference type="EMBL" id="RAL26628.1"/>
    </source>
</evidence>
<evidence type="ECO:0000313" key="3">
    <source>
        <dbReference type="Proteomes" id="UP000251213"/>
    </source>
</evidence>
<dbReference type="AlphaFoldDB" id="A0A364K8M5"/>
<dbReference type="EMBL" id="QJKK01000001">
    <property type="protein sequence ID" value="RAL26628.1"/>
    <property type="molecule type" value="Genomic_DNA"/>
</dbReference>
<dbReference type="RefSeq" id="WP_113657233.1">
    <property type="nucleotide sequence ID" value="NZ_KZ845663.1"/>
</dbReference>
<dbReference type="OrthoDB" id="9812065at2"/>
<sequence length="292" mass="33502">MRYLITGLLFISFILLGCTVKKDQSMNPLSMQDPRITVKETGSKNTDHHKNQLSPADDEPIVQESKKLSLTDKAHQVDQGKKQIIYRQGPSYSKKVALTFDDGPDDYYTVKILDILKREKVPATFFIMGRNAIKYPIVLKRIAKEGHLIGNHSWDHPDFRKISPKQIKWEIKNTERFIHHHTGVQPSLFRPPFGEVSEELKNYIAKSHYTIINWNVDTKDWTERPASKIMTEVREHVSPGAIILLHSAGGGQSLQGTVDALPQIIRYLRQNDYEIITIDKLLNIPSYVNSFK</sequence>
<organism evidence="2 3">
    <name type="scientific">Thermoflavimicrobium daqui</name>
    <dbReference type="NCBI Taxonomy" id="2137476"/>
    <lineage>
        <taxon>Bacteria</taxon>
        <taxon>Bacillati</taxon>
        <taxon>Bacillota</taxon>
        <taxon>Bacilli</taxon>
        <taxon>Bacillales</taxon>
        <taxon>Thermoactinomycetaceae</taxon>
        <taxon>Thermoflavimicrobium</taxon>
    </lineage>
</organism>
<reference evidence="2 3" key="2">
    <citation type="submission" date="2018-06" db="EMBL/GenBank/DDBJ databases">
        <authorList>
            <person name="Zhirakovskaya E."/>
        </authorList>
    </citation>
    <scope>NUCLEOTIDE SEQUENCE [LARGE SCALE GENOMIC DNA]</scope>
    <source>
        <strain evidence="2 3">FBKL4.011</strain>
    </source>
</reference>
<dbReference type="SUPFAM" id="SSF88713">
    <property type="entry name" value="Glycoside hydrolase/deacetylase"/>
    <property type="match status" value="1"/>
</dbReference>
<dbReference type="GO" id="GO:0005975">
    <property type="term" value="P:carbohydrate metabolic process"/>
    <property type="evidence" value="ECO:0007669"/>
    <property type="project" value="InterPro"/>
</dbReference>
<dbReference type="PROSITE" id="PS51257">
    <property type="entry name" value="PROKAR_LIPOPROTEIN"/>
    <property type="match status" value="1"/>
</dbReference>
<reference evidence="2 3" key="1">
    <citation type="submission" date="2018-06" db="EMBL/GenBank/DDBJ databases">
        <title>Thermoflavimicrobium daqus sp. nov., a thermophilic microbe isolated from Moutai-flavour Daqu.</title>
        <authorList>
            <person name="Wang X."/>
            <person name="Zhou H."/>
        </authorList>
    </citation>
    <scope>NUCLEOTIDE SEQUENCE [LARGE SCALE GENOMIC DNA]</scope>
    <source>
        <strain evidence="2 3">FBKL4.011</strain>
    </source>
</reference>